<evidence type="ECO:0008006" key="3">
    <source>
        <dbReference type="Google" id="ProtNLM"/>
    </source>
</evidence>
<dbReference type="InterPro" id="IPR035959">
    <property type="entry name" value="RutC-like_sf"/>
</dbReference>
<comment type="caution">
    <text evidence="1">The sequence shown here is derived from an EMBL/GenBank/DDBJ whole genome shotgun (WGS) entry which is preliminary data.</text>
</comment>
<evidence type="ECO:0000313" key="1">
    <source>
        <dbReference type="EMBL" id="GEM79068.1"/>
    </source>
</evidence>
<dbReference type="SUPFAM" id="SSF55298">
    <property type="entry name" value="YjgF-like"/>
    <property type="match status" value="1"/>
</dbReference>
<reference evidence="1 2" key="1">
    <citation type="submission" date="2019-07" db="EMBL/GenBank/DDBJ databases">
        <title>Whole genome shotgun sequence of Vibrio superstes NBRC 103154.</title>
        <authorList>
            <person name="Hosoyama A."/>
            <person name="Uohara A."/>
            <person name="Ohji S."/>
            <person name="Ichikawa N."/>
        </authorList>
    </citation>
    <scope>NUCLEOTIDE SEQUENCE [LARGE SCALE GENOMIC DNA]</scope>
    <source>
        <strain evidence="1 2">NBRC 103154</strain>
    </source>
</reference>
<dbReference type="AlphaFoldDB" id="A0A511QP02"/>
<name>A0A511QP02_9VIBR</name>
<dbReference type="Proteomes" id="UP000321113">
    <property type="component" value="Unassembled WGS sequence"/>
</dbReference>
<protein>
    <recommendedName>
        <fullName evidence="3">RidA family protein</fullName>
    </recommendedName>
</protein>
<evidence type="ECO:0000313" key="2">
    <source>
        <dbReference type="Proteomes" id="UP000321113"/>
    </source>
</evidence>
<keyword evidence="2" id="KW-1185">Reference proteome</keyword>
<dbReference type="CDD" id="cd00448">
    <property type="entry name" value="YjgF_YER057c_UK114_family"/>
    <property type="match status" value="1"/>
</dbReference>
<proteinExistence type="predicted"/>
<dbReference type="Pfam" id="PF01042">
    <property type="entry name" value="Ribonuc_L-PSP"/>
    <property type="match status" value="1"/>
</dbReference>
<accession>A0A511QP02</accession>
<dbReference type="Gene3D" id="3.30.1330.40">
    <property type="entry name" value="RutC-like"/>
    <property type="match status" value="1"/>
</dbReference>
<sequence>MPERLGEWNFVKILELGNYLMNHIQEKPLFSLGVSDNSVLVTAGCFDPKFKETESVYDQAMATFSVLDGVLAEAGLDKSNVMSASVWLPLRETCGNGPTIAADDAAEFNKAWNEYWGELAKPARDTVGVGFVFPEFLCEIKFIASHSKA</sequence>
<dbReference type="InterPro" id="IPR006175">
    <property type="entry name" value="YjgF/YER057c/UK114"/>
</dbReference>
<dbReference type="EMBL" id="BJXK01000004">
    <property type="protein sequence ID" value="GEM79068.1"/>
    <property type="molecule type" value="Genomic_DNA"/>
</dbReference>
<gene>
    <name evidence="1" type="ORF">VSU01S_13130</name>
</gene>
<organism evidence="1 2">
    <name type="scientific">Vibrio superstes NBRC 103154</name>
    <dbReference type="NCBI Taxonomy" id="1219062"/>
    <lineage>
        <taxon>Bacteria</taxon>
        <taxon>Pseudomonadati</taxon>
        <taxon>Pseudomonadota</taxon>
        <taxon>Gammaproteobacteria</taxon>
        <taxon>Vibrionales</taxon>
        <taxon>Vibrionaceae</taxon>
        <taxon>Vibrio</taxon>
    </lineage>
</organism>